<dbReference type="EMBL" id="CAJNOJ010000888">
    <property type="protein sequence ID" value="CAF1531528.1"/>
    <property type="molecule type" value="Genomic_DNA"/>
</dbReference>
<evidence type="ECO:0000313" key="2">
    <source>
        <dbReference type="EMBL" id="CAF1531528.1"/>
    </source>
</evidence>
<comment type="caution">
    <text evidence="2">The sequence shown here is derived from an EMBL/GenBank/DDBJ whole genome shotgun (WGS) entry which is preliminary data.</text>
</comment>
<feature type="compositionally biased region" description="Basic and acidic residues" evidence="1">
    <location>
        <begin position="14"/>
        <end position="28"/>
    </location>
</feature>
<dbReference type="Proteomes" id="UP000663852">
    <property type="component" value="Unassembled WGS sequence"/>
</dbReference>
<evidence type="ECO:0000256" key="1">
    <source>
        <dbReference type="SAM" id="MobiDB-lite"/>
    </source>
</evidence>
<protein>
    <submittedName>
        <fullName evidence="2">Uncharacterized protein</fullName>
    </submittedName>
</protein>
<dbReference type="AlphaFoldDB" id="A0A815V8Q8"/>
<reference evidence="2" key="1">
    <citation type="submission" date="2021-02" db="EMBL/GenBank/DDBJ databases">
        <authorList>
            <person name="Nowell W R."/>
        </authorList>
    </citation>
    <scope>NUCLEOTIDE SEQUENCE</scope>
</reference>
<gene>
    <name evidence="2" type="ORF">EDS130_LOCUS44610</name>
</gene>
<feature type="compositionally biased region" description="Low complexity" evidence="1">
    <location>
        <begin position="29"/>
        <end position="40"/>
    </location>
</feature>
<organism evidence="2 3">
    <name type="scientific">Adineta ricciae</name>
    <name type="common">Rotifer</name>
    <dbReference type="NCBI Taxonomy" id="249248"/>
    <lineage>
        <taxon>Eukaryota</taxon>
        <taxon>Metazoa</taxon>
        <taxon>Spiralia</taxon>
        <taxon>Gnathifera</taxon>
        <taxon>Rotifera</taxon>
        <taxon>Eurotatoria</taxon>
        <taxon>Bdelloidea</taxon>
        <taxon>Adinetida</taxon>
        <taxon>Adinetidae</taxon>
        <taxon>Adineta</taxon>
    </lineage>
</organism>
<sequence>MLNIPTIPEYRMASRIEGGKATPDHESVKTGVPKTKSTKSSKWNNQLIIHYTHEQRLQNYKRDLHRLWNETYRSTPIIHTRLIDGNRNNRTLARELVHHRHIKQQPKQP</sequence>
<proteinExistence type="predicted"/>
<evidence type="ECO:0000313" key="3">
    <source>
        <dbReference type="Proteomes" id="UP000663852"/>
    </source>
</evidence>
<name>A0A815V8Q8_ADIRI</name>
<feature type="region of interest" description="Disordered" evidence="1">
    <location>
        <begin position="14"/>
        <end position="40"/>
    </location>
</feature>
<accession>A0A815V8Q8</accession>
<dbReference type="OrthoDB" id="10018002at2759"/>